<evidence type="ECO:0000256" key="3">
    <source>
        <dbReference type="ARBA" id="ARBA00022475"/>
    </source>
</evidence>
<dbReference type="OrthoDB" id="9775268at2"/>
<feature type="transmembrane region" description="Helical" evidence="7">
    <location>
        <begin position="204"/>
        <end position="223"/>
    </location>
</feature>
<dbReference type="GO" id="GO:0022857">
    <property type="term" value="F:transmembrane transporter activity"/>
    <property type="evidence" value="ECO:0007669"/>
    <property type="project" value="InterPro"/>
</dbReference>
<gene>
    <name evidence="9" type="ORF">GCM10007380_16590</name>
</gene>
<name>A0A8J3AMP6_9BACI</name>
<dbReference type="InterPro" id="IPR011701">
    <property type="entry name" value="MFS"/>
</dbReference>
<evidence type="ECO:0000256" key="2">
    <source>
        <dbReference type="ARBA" id="ARBA00022448"/>
    </source>
</evidence>
<sequence>MGKKVYFLYTKAFSDIGNMMELVVMNAVIYSMTKSTTWLAAILALRVCGGIITSLFSGVIADRYNRRKLMIFSDITRGICILILCFFPSPTMFAVIAFTLGALGSFFTVSFSAEIPQIFGEEKILQVNAFISRLAAISMVIGFLGSALLSTVVDYRVIIGIDAFSYFLSAYVLFLFKWENSVKNSGNSNWKQWIIDLKEVKNYVFLRPLLLLIFIVFLCQTFTASSHNVGVPILAEELSADHITLYQGLIWGIWGIGGIISTWLIPKFVWLKKHFLVIYFGTSILMSTGFILFLSTKLLAFILFFAFFTGLFDAAAGTYFSSMIQQTENKIRGRIFGVTNLLNRLGFTLGFVASSLLLKVLTMPHLVWLFHGSMIMIILVISIILFSRKMFHFDHDPKLKQEVELVISK</sequence>
<dbReference type="AlphaFoldDB" id="A0A8J3AMP6"/>
<keyword evidence="10" id="KW-1185">Reference proteome</keyword>
<feature type="transmembrane region" description="Helical" evidence="7">
    <location>
        <begin position="243"/>
        <end position="264"/>
    </location>
</feature>
<keyword evidence="2" id="KW-0813">Transport</keyword>
<feature type="transmembrane region" description="Helical" evidence="7">
    <location>
        <begin position="300"/>
        <end position="320"/>
    </location>
</feature>
<dbReference type="PRINTS" id="PR01988">
    <property type="entry name" value="EXPORTERBACE"/>
</dbReference>
<proteinExistence type="predicted"/>
<accession>A0A8J3AMP6</accession>
<dbReference type="InterPro" id="IPR020846">
    <property type="entry name" value="MFS_dom"/>
</dbReference>
<feature type="transmembrane region" description="Helical" evidence="7">
    <location>
        <begin position="367"/>
        <end position="386"/>
    </location>
</feature>
<evidence type="ECO:0000256" key="1">
    <source>
        <dbReference type="ARBA" id="ARBA00004651"/>
    </source>
</evidence>
<comment type="caution">
    <text evidence="9">The sequence shown here is derived from an EMBL/GenBank/DDBJ whole genome shotgun (WGS) entry which is preliminary data.</text>
</comment>
<dbReference type="GO" id="GO:0005886">
    <property type="term" value="C:plasma membrane"/>
    <property type="evidence" value="ECO:0007669"/>
    <property type="project" value="UniProtKB-SubCell"/>
</dbReference>
<evidence type="ECO:0000313" key="9">
    <source>
        <dbReference type="EMBL" id="GGI13173.1"/>
    </source>
</evidence>
<evidence type="ECO:0000259" key="8">
    <source>
        <dbReference type="PROSITE" id="PS50850"/>
    </source>
</evidence>
<evidence type="ECO:0000313" key="10">
    <source>
        <dbReference type="Proteomes" id="UP000626244"/>
    </source>
</evidence>
<dbReference type="EMBL" id="BMHB01000001">
    <property type="protein sequence ID" value="GGI13173.1"/>
    <property type="molecule type" value="Genomic_DNA"/>
</dbReference>
<comment type="subcellular location">
    <subcellularLocation>
        <location evidence="1">Cell membrane</location>
        <topology evidence="1">Multi-pass membrane protein</topology>
    </subcellularLocation>
</comment>
<protein>
    <recommendedName>
        <fullName evidence="8">Major facilitator superfamily (MFS) profile domain-containing protein</fullName>
    </recommendedName>
</protein>
<feature type="transmembrane region" description="Helical" evidence="7">
    <location>
        <begin position="276"/>
        <end position="294"/>
    </location>
</feature>
<dbReference type="PANTHER" id="PTHR43266">
    <property type="entry name" value="MACROLIDE-EFFLUX PROTEIN"/>
    <property type="match status" value="1"/>
</dbReference>
<evidence type="ECO:0000256" key="7">
    <source>
        <dbReference type="SAM" id="Phobius"/>
    </source>
</evidence>
<keyword evidence="5 7" id="KW-1133">Transmembrane helix</keyword>
<organism evidence="9 10">
    <name type="scientific">Gottfriedia solisilvae</name>
    <dbReference type="NCBI Taxonomy" id="1516104"/>
    <lineage>
        <taxon>Bacteria</taxon>
        <taxon>Bacillati</taxon>
        <taxon>Bacillota</taxon>
        <taxon>Bacilli</taxon>
        <taxon>Bacillales</taxon>
        <taxon>Bacillaceae</taxon>
        <taxon>Gottfriedia</taxon>
    </lineage>
</organism>
<reference evidence="10" key="1">
    <citation type="journal article" date="2019" name="Int. J. Syst. Evol. Microbiol.">
        <title>The Global Catalogue of Microorganisms (GCM) 10K type strain sequencing project: providing services to taxonomists for standard genome sequencing and annotation.</title>
        <authorList>
            <consortium name="The Broad Institute Genomics Platform"/>
            <consortium name="The Broad Institute Genome Sequencing Center for Infectious Disease"/>
            <person name="Wu L."/>
            <person name="Ma J."/>
        </authorList>
    </citation>
    <scope>NUCLEOTIDE SEQUENCE [LARGE SCALE GENOMIC DNA]</scope>
    <source>
        <strain evidence="10">CGMCC 1.14993</strain>
    </source>
</reference>
<dbReference type="CDD" id="cd06173">
    <property type="entry name" value="MFS_MefA_like"/>
    <property type="match status" value="1"/>
</dbReference>
<keyword evidence="4 7" id="KW-0812">Transmembrane</keyword>
<evidence type="ECO:0000256" key="5">
    <source>
        <dbReference type="ARBA" id="ARBA00022989"/>
    </source>
</evidence>
<feature type="transmembrane region" description="Helical" evidence="7">
    <location>
        <begin position="341"/>
        <end position="361"/>
    </location>
</feature>
<evidence type="ECO:0000256" key="4">
    <source>
        <dbReference type="ARBA" id="ARBA00022692"/>
    </source>
</evidence>
<dbReference type="InterPro" id="IPR036259">
    <property type="entry name" value="MFS_trans_sf"/>
</dbReference>
<dbReference type="Pfam" id="PF07690">
    <property type="entry name" value="MFS_1"/>
    <property type="match status" value="1"/>
</dbReference>
<feature type="transmembrane region" description="Helical" evidence="7">
    <location>
        <begin position="155"/>
        <end position="176"/>
    </location>
</feature>
<dbReference type="SUPFAM" id="SSF103473">
    <property type="entry name" value="MFS general substrate transporter"/>
    <property type="match status" value="1"/>
</dbReference>
<feature type="transmembrane region" description="Helical" evidence="7">
    <location>
        <begin position="38"/>
        <end position="57"/>
    </location>
</feature>
<keyword evidence="6 7" id="KW-0472">Membrane</keyword>
<dbReference type="PANTHER" id="PTHR43266:SF10">
    <property type="entry name" value="BACILYSIN EXPORTER BACE-RELATED"/>
    <property type="match status" value="1"/>
</dbReference>
<feature type="domain" description="Major facilitator superfamily (MFS) profile" evidence="8">
    <location>
        <begin position="1"/>
        <end position="390"/>
    </location>
</feature>
<dbReference type="Gene3D" id="1.20.1250.20">
    <property type="entry name" value="MFS general substrate transporter like domains"/>
    <property type="match status" value="1"/>
</dbReference>
<evidence type="ECO:0000256" key="6">
    <source>
        <dbReference type="ARBA" id="ARBA00023136"/>
    </source>
</evidence>
<feature type="transmembrane region" description="Helical" evidence="7">
    <location>
        <begin position="12"/>
        <end position="32"/>
    </location>
</feature>
<dbReference type="InterPro" id="IPR022324">
    <property type="entry name" value="Bacilysin_exporter_BacE_put"/>
</dbReference>
<keyword evidence="3" id="KW-1003">Cell membrane</keyword>
<dbReference type="PROSITE" id="PS50850">
    <property type="entry name" value="MFS"/>
    <property type="match status" value="1"/>
</dbReference>
<dbReference type="Proteomes" id="UP000626244">
    <property type="component" value="Unassembled WGS sequence"/>
</dbReference>
<dbReference type="RefSeq" id="WP_087998057.1">
    <property type="nucleotide sequence ID" value="NZ_BMHB01000001.1"/>
</dbReference>